<dbReference type="AlphaFoldDB" id="A0A6V7QDA8"/>
<feature type="transmembrane region" description="Helical" evidence="2">
    <location>
        <begin position="47"/>
        <end position="68"/>
    </location>
</feature>
<keyword evidence="2" id="KW-1133">Transmembrane helix</keyword>
<feature type="region of interest" description="Disordered" evidence="1">
    <location>
        <begin position="74"/>
        <end position="132"/>
    </location>
</feature>
<feature type="compositionally biased region" description="Pro residues" evidence="1">
    <location>
        <begin position="76"/>
        <end position="89"/>
    </location>
</feature>
<proteinExistence type="predicted"/>
<gene>
    <name evidence="3" type="ORF">CB5_LOCUS24380</name>
</gene>
<name>A0A6V7QDA8_ANACO</name>
<keyword evidence="2" id="KW-0812">Transmembrane</keyword>
<protein>
    <recommendedName>
        <fullName evidence="4">DUF4220 domain-containing protein</fullName>
    </recommendedName>
</protein>
<organism evidence="3">
    <name type="scientific">Ananas comosus var. bracteatus</name>
    <name type="common">red pineapple</name>
    <dbReference type="NCBI Taxonomy" id="296719"/>
    <lineage>
        <taxon>Eukaryota</taxon>
        <taxon>Viridiplantae</taxon>
        <taxon>Streptophyta</taxon>
        <taxon>Embryophyta</taxon>
        <taxon>Tracheophyta</taxon>
        <taxon>Spermatophyta</taxon>
        <taxon>Magnoliopsida</taxon>
        <taxon>Liliopsida</taxon>
        <taxon>Poales</taxon>
        <taxon>Bromeliaceae</taxon>
        <taxon>Bromelioideae</taxon>
        <taxon>Ananas</taxon>
    </lineage>
</organism>
<evidence type="ECO:0008006" key="4">
    <source>
        <dbReference type="Google" id="ProtNLM"/>
    </source>
</evidence>
<evidence type="ECO:0000256" key="1">
    <source>
        <dbReference type="SAM" id="MobiDB-lite"/>
    </source>
</evidence>
<dbReference type="EMBL" id="LR862135">
    <property type="protein sequence ID" value="CAD1841169.1"/>
    <property type="molecule type" value="Genomic_DNA"/>
</dbReference>
<accession>A0A6V7QDA8</accession>
<feature type="compositionally biased region" description="Basic residues" evidence="1">
    <location>
        <begin position="122"/>
        <end position="132"/>
    </location>
</feature>
<reference evidence="3" key="1">
    <citation type="submission" date="2020-07" db="EMBL/GenBank/DDBJ databases">
        <authorList>
            <person name="Lin J."/>
        </authorList>
    </citation>
    <scope>NUCLEOTIDE SEQUENCE</scope>
</reference>
<feature type="transmembrane region" description="Helical" evidence="2">
    <location>
        <begin position="16"/>
        <end position="35"/>
    </location>
</feature>
<dbReference type="PANTHER" id="PTHR31325">
    <property type="entry name" value="OS01G0798800 PROTEIN-RELATED"/>
    <property type="match status" value="1"/>
</dbReference>
<sequence length="132" mass="14075">MGFQPLVPQQDTNWEIRAAVLASLVLQVFLIFIAPLRRRSASRFARFVVWSCYLLADWVADLCLGLLLNTLGNIGTPPPPSPPTPPPPRAAEAAAAAAAAAVTTPAAPSSSPSGPLPPPPPRRPRHHHRLLC</sequence>
<keyword evidence="2" id="KW-0472">Membrane</keyword>
<evidence type="ECO:0000256" key="2">
    <source>
        <dbReference type="SAM" id="Phobius"/>
    </source>
</evidence>
<feature type="compositionally biased region" description="Low complexity" evidence="1">
    <location>
        <begin position="90"/>
        <end position="113"/>
    </location>
</feature>
<evidence type="ECO:0000313" key="3">
    <source>
        <dbReference type="EMBL" id="CAD1841169.1"/>
    </source>
</evidence>